<evidence type="ECO:0000313" key="15">
    <source>
        <dbReference type="Proteomes" id="UP000323632"/>
    </source>
</evidence>
<feature type="transmembrane region" description="Helical" evidence="13">
    <location>
        <begin position="164"/>
        <end position="194"/>
    </location>
</feature>
<reference evidence="14 15" key="1">
    <citation type="submission" date="2019-09" db="EMBL/GenBank/DDBJ databases">
        <title>Genome sequence and assembly of Taibaiella sp.</title>
        <authorList>
            <person name="Chhetri G."/>
        </authorList>
    </citation>
    <scope>NUCLEOTIDE SEQUENCE [LARGE SCALE GENOMIC DNA]</scope>
    <source>
        <strain evidence="14 15">KVB11</strain>
    </source>
</reference>
<dbReference type="PANTHER" id="PTHR31462">
    <property type="entry name" value="ENDOSOMAL/LYSOSOMAL POTASSIUM CHANNEL TMEM175"/>
    <property type="match status" value="1"/>
</dbReference>
<evidence type="ECO:0000256" key="13">
    <source>
        <dbReference type="SAM" id="Phobius"/>
    </source>
</evidence>
<proteinExistence type="inferred from homology"/>
<name>A0A5M6CBZ1_9BACT</name>
<dbReference type="GO" id="GO:0016020">
    <property type="term" value="C:membrane"/>
    <property type="evidence" value="ECO:0007669"/>
    <property type="project" value="UniProtKB-SubCell"/>
</dbReference>
<protein>
    <submittedName>
        <fullName evidence="14">DUF1211 domain-containing protein</fullName>
    </submittedName>
</protein>
<keyword evidence="3" id="KW-0813">Transport</keyword>
<comment type="similarity">
    <text evidence="2">Belongs to the TMEM175 family.</text>
</comment>
<dbReference type="GO" id="GO:0005267">
    <property type="term" value="F:potassium channel activity"/>
    <property type="evidence" value="ECO:0007669"/>
    <property type="project" value="UniProtKB-KW"/>
</dbReference>
<keyword evidence="4" id="KW-0633">Potassium transport</keyword>
<evidence type="ECO:0000256" key="10">
    <source>
        <dbReference type="ARBA" id="ARBA00023136"/>
    </source>
</evidence>
<feature type="transmembrane region" description="Helical" evidence="13">
    <location>
        <begin position="12"/>
        <end position="30"/>
    </location>
</feature>
<dbReference type="EMBL" id="VWSH01000004">
    <property type="protein sequence ID" value="KAA5532571.1"/>
    <property type="molecule type" value="Genomic_DNA"/>
</dbReference>
<dbReference type="AlphaFoldDB" id="A0A5M6CBZ1"/>
<feature type="transmembrane region" description="Helical" evidence="13">
    <location>
        <begin position="91"/>
        <end position="110"/>
    </location>
</feature>
<evidence type="ECO:0000256" key="4">
    <source>
        <dbReference type="ARBA" id="ARBA00022538"/>
    </source>
</evidence>
<keyword evidence="5 13" id="KW-0812">Transmembrane</keyword>
<evidence type="ECO:0000256" key="8">
    <source>
        <dbReference type="ARBA" id="ARBA00022989"/>
    </source>
</evidence>
<evidence type="ECO:0000256" key="2">
    <source>
        <dbReference type="ARBA" id="ARBA00006920"/>
    </source>
</evidence>
<keyword evidence="8 13" id="KW-1133">Transmembrane helix</keyword>
<comment type="subcellular location">
    <subcellularLocation>
        <location evidence="1">Membrane</location>
        <topology evidence="1">Multi-pass membrane protein</topology>
    </subcellularLocation>
</comment>
<evidence type="ECO:0000256" key="11">
    <source>
        <dbReference type="ARBA" id="ARBA00023303"/>
    </source>
</evidence>
<dbReference type="GO" id="GO:0015252">
    <property type="term" value="F:proton channel activity"/>
    <property type="evidence" value="ECO:0007669"/>
    <property type="project" value="InterPro"/>
</dbReference>
<comment type="caution">
    <text evidence="14">The sequence shown here is derived from an EMBL/GenBank/DDBJ whole genome shotgun (WGS) entry which is preliminary data.</text>
</comment>
<sequence>MSDNKTGFQVERIAFFSDAVFAIAITLMIIEVKPPHLHDGESSKEAINGLLNIAPMFFGVALSFIFIGLFWVRHHQLMRYVENYTSKFISLNMAFLLTIIFLPFSTAFVFENNHSSTVVPMVFYNVNYIFAALLNYMLFSYTLNKGNGLVGKDAPSIAQYRLELLFPIVVYTLVIVVSTFSLQYGPICYAAFAFQSVLRRRKKR</sequence>
<evidence type="ECO:0000256" key="1">
    <source>
        <dbReference type="ARBA" id="ARBA00004141"/>
    </source>
</evidence>
<evidence type="ECO:0000313" key="14">
    <source>
        <dbReference type="EMBL" id="KAA5532571.1"/>
    </source>
</evidence>
<evidence type="ECO:0000256" key="6">
    <source>
        <dbReference type="ARBA" id="ARBA00022826"/>
    </source>
</evidence>
<dbReference type="Proteomes" id="UP000323632">
    <property type="component" value="Unassembled WGS sequence"/>
</dbReference>
<dbReference type="InterPro" id="IPR010617">
    <property type="entry name" value="TMEM175-like"/>
</dbReference>
<evidence type="ECO:0000256" key="9">
    <source>
        <dbReference type="ARBA" id="ARBA00023065"/>
    </source>
</evidence>
<accession>A0A5M6CBZ1</accession>
<comment type="catalytic activity">
    <reaction evidence="12">
        <text>K(+)(in) = K(+)(out)</text>
        <dbReference type="Rhea" id="RHEA:29463"/>
        <dbReference type="ChEBI" id="CHEBI:29103"/>
    </reaction>
</comment>
<feature type="transmembrane region" description="Helical" evidence="13">
    <location>
        <begin position="50"/>
        <end position="71"/>
    </location>
</feature>
<dbReference type="Pfam" id="PF06736">
    <property type="entry name" value="TMEM175"/>
    <property type="match status" value="1"/>
</dbReference>
<keyword evidence="9" id="KW-0406">Ion transport</keyword>
<evidence type="ECO:0000256" key="7">
    <source>
        <dbReference type="ARBA" id="ARBA00022958"/>
    </source>
</evidence>
<organism evidence="14 15">
    <name type="scientific">Taibaiella lutea</name>
    <dbReference type="NCBI Taxonomy" id="2608001"/>
    <lineage>
        <taxon>Bacteria</taxon>
        <taxon>Pseudomonadati</taxon>
        <taxon>Bacteroidota</taxon>
        <taxon>Chitinophagia</taxon>
        <taxon>Chitinophagales</taxon>
        <taxon>Chitinophagaceae</taxon>
        <taxon>Taibaiella</taxon>
    </lineage>
</organism>
<evidence type="ECO:0000256" key="12">
    <source>
        <dbReference type="ARBA" id="ARBA00034430"/>
    </source>
</evidence>
<keyword evidence="10 13" id="KW-0472">Membrane</keyword>
<evidence type="ECO:0000256" key="5">
    <source>
        <dbReference type="ARBA" id="ARBA00022692"/>
    </source>
</evidence>
<dbReference type="PANTHER" id="PTHR31462:SF5">
    <property type="entry name" value="ENDOSOMAL_LYSOSOMAL PROTON CHANNEL TMEM175"/>
    <property type="match status" value="1"/>
</dbReference>
<gene>
    <name evidence="14" type="ORF">F0919_17465</name>
</gene>
<keyword evidence="15" id="KW-1185">Reference proteome</keyword>
<evidence type="ECO:0000256" key="3">
    <source>
        <dbReference type="ARBA" id="ARBA00022448"/>
    </source>
</evidence>
<dbReference type="RefSeq" id="WP_150034074.1">
    <property type="nucleotide sequence ID" value="NZ_VWSH01000004.1"/>
</dbReference>
<keyword evidence="11" id="KW-0407">Ion channel</keyword>
<keyword evidence="6" id="KW-0631">Potassium channel</keyword>
<feature type="transmembrane region" description="Helical" evidence="13">
    <location>
        <begin position="122"/>
        <end position="144"/>
    </location>
</feature>
<keyword evidence="7" id="KW-0630">Potassium</keyword>